<dbReference type="InterPro" id="IPR050351">
    <property type="entry name" value="BphY/WalK/GraS-like"/>
</dbReference>
<dbReference type="EMBL" id="CP021361">
    <property type="protein sequence ID" value="ART52920.1"/>
    <property type="molecule type" value="Genomic_DNA"/>
</dbReference>
<dbReference type="CDD" id="cd00082">
    <property type="entry name" value="HisKA"/>
    <property type="match status" value="1"/>
</dbReference>
<dbReference type="Gene3D" id="3.30.565.10">
    <property type="entry name" value="Histidine kinase-like ATPase, C-terminal domain"/>
    <property type="match status" value="1"/>
</dbReference>
<dbReference type="KEGG" id="acin:CBP34_16325"/>
<evidence type="ECO:0000259" key="6">
    <source>
        <dbReference type="PROSITE" id="PS50109"/>
    </source>
</evidence>
<evidence type="ECO:0000256" key="1">
    <source>
        <dbReference type="ARBA" id="ARBA00000085"/>
    </source>
</evidence>
<dbReference type="InterPro" id="IPR036097">
    <property type="entry name" value="HisK_dim/P_sf"/>
</dbReference>
<dbReference type="GO" id="GO:0007234">
    <property type="term" value="P:osmosensory signaling via phosphorelay pathway"/>
    <property type="evidence" value="ECO:0007669"/>
    <property type="project" value="TreeGrafter"/>
</dbReference>
<organism evidence="7 8">
    <name type="scientific">Acidovorax carolinensis</name>
    <dbReference type="NCBI Taxonomy" id="553814"/>
    <lineage>
        <taxon>Bacteria</taxon>
        <taxon>Pseudomonadati</taxon>
        <taxon>Pseudomonadota</taxon>
        <taxon>Betaproteobacteria</taxon>
        <taxon>Burkholderiales</taxon>
        <taxon>Comamonadaceae</taxon>
        <taxon>Acidovorax</taxon>
    </lineage>
</organism>
<dbReference type="PRINTS" id="PR00344">
    <property type="entry name" value="BCTRLSENSOR"/>
</dbReference>
<dbReference type="InterPro" id="IPR003661">
    <property type="entry name" value="HisK_dim/P_dom"/>
</dbReference>
<keyword evidence="4" id="KW-0808">Transferase</keyword>
<accession>A0A240U6B7</accession>
<sequence>MTQTARSAEVEQLRTALARSQQQVADMAAAQDEFLRAVSHDLRAPLRHVTSYGTLVREVLGDLPPEVLQGPEVQEALGFLATMDQSARRMGLMIDGLLALVRASRAPLHPQSVSLADAITSARAALSPDEADRAVEWRVAAGLPTLQADPALLQALLVQLLGNALKFSRPVLQPCISVQADAAPSGQVAFTVQDNGVGFDPARAGTLFGVFQRLHRETEFDGVGTGLALCRAIAQRHGAQISATAVPGGGCTVRVEWPAAPAD</sequence>
<evidence type="ECO:0000256" key="3">
    <source>
        <dbReference type="ARBA" id="ARBA00022553"/>
    </source>
</evidence>
<proteinExistence type="predicted"/>
<evidence type="ECO:0000256" key="4">
    <source>
        <dbReference type="ARBA" id="ARBA00022679"/>
    </source>
</evidence>
<keyword evidence="8" id="KW-1185">Reference proteome</keyword>
<keyword evidence="3" id="KW-0597">Phosphoprotein</keyword>
<evidence type="ECO:0000313" key="7">
    <source>
        <dbReference type="EMBL" id="ART52920.1"/>
    </source>
</evidence>
<evidence type="ECO:0000256" key="2">
    <source>
        <dbReference type="ARBA" id="ARBA00012438"/>
    </source>
</evidence>
<keyword evidence="5 7" id="KW-0418">Kinase</keyword>
<dbReference type="SMART" id="SM00387">
    <property type="entry name" value="HATPase_c"/>
    <property type="match status" value="1"/>
</dbReference>
<dbReference type="Gene3D" id="1.10.287.130">
    <property type="match status" value="1"/>
</dbReference>
<dbReference type="SUPFAM" id="SSF55874">
    <property type="entry name" value="ATPase domain of HSP90 chaperone/DNA topoisomerase II/histidine kinase"/>
    <property type="match status" value="1"/>
</dbReference>
<dbReference type="InterPro" id="IPR003594">
    <property type="entry name" value="HATPase_dom"/>
</dbReference>
<dbReference type="GO" id="GO:0000156">
    <property type="term" value="F:phosphorelay response regulator activity"/>
    <property type="evidence" value="ECO:0007669"/>
    <property type="project" value="TreeGrafter"/>
</dbReference>
<gene>
    <name evidence="7" type="ORF">CBP34_16325</name>
</gene>
<dbReference type="RefSeq" id="WP_094098652.1">
    <property type="nucleotide sequence ID" value="NZ_CP021361.1"/>
</dbReference>
<dbReference type="Pfam" id="PF00512">
    <property type="entry name" value="HisKA"/>
    <property type="match status" value="1"/>
</dbReference>
<dbReference type="Pfam" id="PF02518">
    <property type="entry name" value="HATPase_c"/>
    <property type="match status" value="1"/>
</dbReference>
<dbReference type="Proteomes" id="UP000194432">
    <property type="component" value="Chromosome 1"/>
</dbReference>
<dbReference type="AlphaFoldDB" id="A0A240U6B7"/>
<dbReference type="InterPro" id="IPR004358">
    <property type="entry name" value="Sig_transdc_His_kin-like_C"/>
</dbReference>
<dbReference type="GO" id="GO:0030295">
    <property type="term" value="F:protein kinase activator activity"/>
    <property type="evidence" value="ECO:0007669"/>
    <property type="project" value="TreeGrafter"/>
</dbReference>
<dbReference type="EC" id="2.7.13.3" evidence="2"/>
<dbReference type="SUPFAM" id="SSF47384">
    <property type="entry name" value="Homodimeric domain of signal transducing histidine kinase"/>
    <property type="match status" value="1"/>
</dbReference>
<name>A0A240U6B7_9BURK</name>
<comment type="catalytic activity">
    <reaction evidence="1">
        <text>ATP + protein L-histidine = ADP + protein N-phospho-L-histidine.</text>
        <dbReference type="EC" id="2.7.13.3"/>
    </reaction>
</comment>
<feature type="domain" description="Histidine kinase" evidence="6">
    <location>
        <begin position="37"/>
        <end position="261"/>
    </location>
</feature>
<dbReference type="PANTHER" id="PTHR42878">
    <property type="entry name" value="TWO-COMPONENT HISTIDINE KINASE"/>
    <property type="match status" value="1"/>
</dbReference>
<dbReference type="PANTHER" id="PTHR42878:SF15">
    <property type="entry name" value="BACTERIOPHYTOCHROME"/>
    <property type="match status" value="1"/>
</dbReference>
<dbReference type="InterPro" id="IPR005467">
    <property type="entry name" value="His_kinase_dom"/>
</dbReference>
<dbReference type="PROSITE" id="PS50109">
    <property type="entry name" value="HIS_KIN"/>
    <property type="match status" value="1"/>
</dbReference>
<evidence type="ECO:0000313" key="8">
    <source>
        <dbReference type="Proteomes" id="UP000194432"/>
    </source>
</evidence>
<reference evidence="7 8" key="1">
    <citation type="submission" date="2017-05" db="EMBL/GenBank/DDBJ databases">
        <title>Polyphasic characterization of four soil-derived phenanthrene-degrading Acidovorax strains and proposal of Acidovorax phenanthrenivorans sp. nov.</title>
        <authorList>
            <person name="Singleton D.R."/>
            <person name="Lee J."/>
            <person name="Dickey A.N."/>
            <person name="Stroud A."/>
            <person name="Scholl E.H."/>
            <person name="Wright F.A."/>
            <person name="Aitken M.D."/>
        </authorList>
    </citation>
    <scope>NUCLEOTIDE SEQUENCE [LARGE SCALE GENOMIC DNA]</scope>
    <source>
        <strain evidence="7">NA3</strain>
    </source>
</reference>
<dbReference type="InterPro" id="IPR036890">
    <property type="entry name" value="HATPase_C_sf"/>
</dbReference>
<evidence type="ECO:0000256" key="5">
    <source>
        <dbReference type="ARBA" id="ARBA00022777"/>
    </source>
</evidence>
<dbReference type="SMART" id="SM00388">
    <property type="entry name" value="HisKA"/>
    <property type="match status" value="1"/>
</dbReference>
<protein>
    <recommendedName>
        <fullName evidence="2">histidine kinase</fullName>
        <ecNumber evidence="2">2.7.13.3</ecNumber>
    </recommendedName>
</protein>
<dbReference type="GO" id="GO:0000155">
    <property type="term" value="F:phosphorelay sensor kinase activity"/>
    <property type="evidence" value="ECO:0007669"/>
    <property type="project" value="InterPro"/>
</dbReference>